<evidence type="ECO:0000256" key="18">
    <source>
        <dbReference type="ARBA" id="ARBA00023254"/>
    </source>
</evidence>
<dbReference type="GO" id="GO:0016787">
    <property type="term" value="F:hydrolase activity"/>
    <property type="evidence" value="ECO:0007669"/>
    <property type="project" value="UniProtKB-KW"/>
</dbReference>
<keyword evidence="12" id="KW-0378">Hydrolase</keyword>
<dbReference type="GO" id="GO:0010792">
    <property type="term" value="P:DNA double-strand break processing involved in repair via single-strand annealing"/>
    <property type="evidence" value="ECO:0007669"/>
    <property type="project" value="TreeGrafter"/>
</dbReference>
<evidence type="ECO:0000256" key="5">
    <source>
        <dbReference type="ARBA" id="ARBA00022454"/>
    </source>
</evidence>
<dbReference type="Proteomes" id="UP001230051">
    <property type="component" value="Unassembled WGS sequence"/>
</dbReference>
<evidence type="ECO:0000256" key="21">
    <source>
        <dbReference type="SAM" id="MobiDB-lite"/>
    </source>
</evidence>
<feature type="compositionally biased region" description="Basic and acidic residues" evidence="21">
    <location>
        <begin position="291"/>
        <end position="302"/>
    </location>
</feature>
<keyword evidence="9 24" id="KW-0255">Endonuclease</keyword>
<keyword evidence="17" id="KW-0539">Nucleus</keyword>
<feature type="coiled-coil region" evidence="20">
    <location>
        <begin position="32"/>
        <end position="87"/>
    </location>
</feature>
<dbReference type="Pfam" id="PF10482">
    <property type="entry name" value="CtIP_N"/>
    <property type="match status" value="1"/>
</dbReference>
<evidence type="ECO:0000256" key="6">
    <source>
        <dbReference type="ARBA" id="ARBA00022553"/>
    </source>
</evidence>
<feature type="compositionally biased region" description="Basic and acidic residues" evidence="21">
    <location>
        <begin position="484"/>
        <end position="498"/>
    </location>
</feature>
<feature type="compositionally biased region" description="Polar residues" evidence="21">
    <location>
        <begin position="303"/>
        <end position="319"/>
    </location>
</feature>
<feature type="compositionally biased region" description="Polar residues" evidence="21">
    <location>
        <begin position="202"/>
        <end position="211"/>
    </location>
</feature>
<dbReference type="EMBL" id="JAGXEW010000003">
    <property type="protein sequence ID" value="KAK1173731.1"/>
    <property type="molecule type" value="Genomic_DNA"/>
</dbReference>
<keyword evidence="25" id="KW-1185">Reference proteome</keyword>
<protein>
    <recommendedName>
        <fullName evidence="4">DNA endonuclease RBBP8</fullName>
    </recommendedName>
</protein>
<comment type="caution">
    <text evidence="24">The sequence shown here is derived from an EMBL/GenBank/DDBJ whole genome shotgun (WGS) entry which is preliminary data.</text>
</comment>
<feature type="domain" description="DNA endonuclease Ctp1 N-terminal" evidence="23">
    <location>
        <begin position="24"/>
        <end position="142"/>
    </location>
</feature>
<feature type="region of interest" description="Disordered" evidence="21">
    <location>
        <begin position="528"/>
        <end position="596"/>
    </location>
</feature>
<evidence type="ECO:0000256" key="19">
    <source>
        <dbReference type="ARBA" id="ARBA00023306"/>
    </source>
</evidence>
<reference evidence="24" key="1">
    <citation type="submission" date="2022-02" db="EMBL/GenBank/DDBJ databases">
        <title>Atlantic sturgeon de novo genome assembly.</title>
        <authorList>
            <person name="Stock M."/>
            <person name="Klopp C."/>
            <person name="Guiguen Y."/>
            <person name="Cabau C."/>
            <person name="Parinello H."/>
            <person name="Santidrian Yebra-Pimentel E."/>
            <person name="Kuhl H."/>
            <person name="Dirks R.P."/>
            <person name="Guessner J."/>
            <person name="Wuertz S."/>
            <person name="Du K."/>
            <person name="Schartl M."/>
        </authorList>
    </citation>
    <scope>NUCLEOTIDE SEQUENCE</scope>
    <source>
        <strain evidence="24">STURGEONOMICS-FGT-2020</strain>
        <tissue evidence="24">Whole blood</tissue>
    </source>
</reference>
<proteinExistence type="inferred from homology"/>
<feature type="region of interest" description="Disordered" evidence="21">
    <location>
        <begin position="683"/>
        <end position="721"/>
    </location>
</feature>
<evidence type="ECO:0000256" key="9">
    <source>
        <dbReference type="ARBA" id="ARBA00022759"/>
    </source>
</evidence>
<feature type="domain" description="DNA endonuclease activator Ctp1 C-terminal" evidence="22">
    <location>
        <begin position="774"/>
        <end position="809"/>
    </location>
</feature>
<keyword evidence="10" id="KW-0227">DNA damage</keyword>
<evidence type="ECO:0000256" key="7">
    <source>
        <dbReference type="ARBA" id="ARBA00022618"/>
    </source>
</evidence>
<dbReference type="PANTHER" id="PTHR15107:SF4">
    <property type="entry name" value="DNA ENDONUCLEASE RBBP8"/>
    <property type="match status" value="1"/>
</dbReference>
<dbReference type="GO" id="GO:0004519">
    <property type="term" value="F:endonuclease activity"/>
    <property type="evidence" value="ECO:0007669"/>
    <property type="project" value="UniProtKB-KW"/>
</dbReference>
<evidence type="ECO:0000259" key="23">
    <source>
        <dbReference type="Pfam" id="PF10482"/>
    </source>
</evidence>
<dbReference type="InterPro" id="IPR033316">
    <property type="entry name" value="RBBP8-like"/>
</dbReference>
<dbReference type="GO" id="GO:0005694">
    <property type="term" value="C:chromosome"/>
    <property type="evidence" value="ECO:0007669"/>
    <property type="project" value="UniProtKB-SubCell"/>
</dbReference>
<feature type="region of interest" description="Disordered" evidence="21">
    <location>
        <begin position="184"/>
        <end position="211"/>
    </location>
</feature>
<keyword evidence="5" id="KW-0158">Chromosome</keyword>
<feature type="region of interest" description="Disordered" evidence="21">
    <location>
        <begin position="821"/>
        <end position="846"/>
    </location>
</feature>
<evidence type="ECO:0000256" key="14">
    <source>
        <dbReference type="ARBA" id="ARBA00023054"/>
    </source>
</evidence>
<accession>A0AAD8GFW7</accession>
<feature type="compositionally biased region" description="Basic and acidic residues" evidence="21">
    <location>
        <begin position="712"/>
        <end position="721"/>
    </location>
</feature>
<keyword evidence="7" id="KW-0132">Cell division</keyword>
<keyword evidence="15" id="KW-0238">DNA-binding</keyword>
<evidence type="ECO:0000256" key="8">
    <source>
        <dbReference type="ARBA" id="ARBA00022722"/>
    </source>
</evidence>
<dbReference type="InterPro" id="IPR019518">
    <property type="entry name" value="CtIP_N"/>
</dbReference>
<keyword evidence="19" id="KW-0131">Cell cycle</keyword>
<evidence type="ECO:0000313" key="25">
    <source>
        <dbReference type="Proteomes" id="UP001230051"/>
    </source>
</evidence>
<evidence type="ECO:0000256" key="3">
    <source>
        <dbReference type="ARBA" id="ARBA00007496"/>
    </source>
</evidence>
<keyword evidence="13" id="KW-0862">Zinc</keyword>
<evidence type="ECO:0000256" key="11">
    <source>
        <dbReference type="ARBA" id="ARBA00022776"/>
    </source>
</evidence>
<keyword evidence="6" id="KW-0597">Phosphoprotein</keyword>
<comment type="similarity">
    <text evidence="3">Belongs to the COM1/SAE2/CtIP family.</text>
</comment>
<keyword evidence="18" id="KW-0469">Meiosis</keyword>
<dbReference type="GO" id="GO:0051321">
    <property type="term" value="P:meiotic cell cycle"/>
    <property type="evidence" value="ECO:0007669"/>
    <property type="project" value="UniProtKB-KW"/>
</dbReference>
<dbReference type="Pfam" id="PF08573">
    <property type="entry name" value="SAE2"/>
    <property type="match status" value="1"/>
</dbReference>
<gene>
    <name evidence="24" type="primary">RBBP8</name>
    <name evidence="24" type="ORF">AOXY_G3917</name>
</gene>
<keyword evidence="14 20" id="KW-0175">Coiled coil</keyword>
<name>A0AAD8GFW7_ACIOX</name>
<dbReference type="AlphaFoldDB" id="A0AAD8GFW7"/>
<evidence type="ECO:0000256" key="4">
    <source>
        <dbReference type="ARBA" id="ARBA00020680"/>
    </source>
</evidence>
<dbReference type="PANTHER" id="PTHR15107">
    <property type="entry name" value="RETINOBLASTOMA BINDING PROTEIN 8"/>
    <property type="match status" value="1"/>
</dbReference>
<evidence type="ECO:0000256" key="20">
    <source>
        <dbReference type="SAM" id="Coils"/>
    </source>
</evidence>
<feature type="compositionally biased region" description="Acidic residues" evidence="21">
    <location>
        <begin position="686"/>
        <end position="706"/>
    </location>
</feature>
<evidence type="ECO:0000313" key="24">
    <source>
        <dbReference type="EMBL" id="KAK1173731.1"/>
    </source>
</evidence>
<feature type="region of interest" description="Disordered" evidence="21">
    <location>
        <begin position="291"/>
        <end position="319"/>
    </location>
</feature>
<evidence type="ECO:0000256" key="1">
    <source>
        <dbReference type="ARBA" id="ARBA00004123"/>
    </source>
</evidence>
<sequence>MNSTTGSCGSPSSGVSAEPASDLFRDLWSKLKDCHDNKVQGLQDKISKLKKERCLDAQRLEEFFTKNQQLREHQKSLKDNVKVLEDRLRAGLCDRCAVTEDHMRKKQVEFENIRQQNLKLITELMNERNNIQDENKKLCQQLEHFSKMMEEKSCQAGEILDQEDGVIPDSPVKPVSLSMVSRLRRKKENKHVRYSEKPPANSERSPTTDEQGNVGLFSLIQAGNGKDILVPETCDLELSPNAKNHGSGCFSDEKPGLNLVTVVAETLGLGIHQDSESQSVPNNFVRDEAQISRDKQDGDSRRPQATQSLQLKEKSSGFTCGSLNSTKNRHWLSQQRTSPVFGGPVGALKSPPKLDENRSPSLFGHLQIAPLFSRVRSQTEDIARISPLKTGTANNQCPGKNRNELSHFKDKERVSNPAQELVESGEGCLSLKQTGNCWGKKKKSEPGRASDRSSTFLLSSEDNPPDNALDKPLDLSDRPVGGHSQERREGKGAVKDSLKQSTLFDMLKSSGKASPPPFQDKNLKKKAELPSFQVPATPPRSKVDMGQLIRTPEVQEPVRKKSRASTRDSEPASVLQPNPCAVAKRSTPTKDGKNFSTNDMTWSLDPGADLSQYQVDVAVTDPKGGTPSKPDGETVDMDCTFVTDSMLLNVRKQKDENTILEIGQKANDSLAEIFDRTAYGEYESCPQDDSEQSDQEDCSLDEETEADGSMNRYEEKTDETKHKAFVEPYSKKDERKNASLNFPHVEVVRNKEERRKMHGHTCKECEIYYADLPEEERQKKLSACSRHRFRYIPPSTPENFWEVGFPSTQTCVDRGYIKEEMTPAKRTRRRRPYNAVFSPKDKEQKT</sequence>
<keyword evidence="16" id="KW-0234">DNA repair</keyword>
<organism evidence="24 25">
    <name type="scientific">Acipenser oxyrinchus oxyrinchus</name>
    <dbReference type="NCBI Taxonomy" id="40147"/>
    <lineage>
        <taxon>Eukaryota</taxon>
        <taxon>Metazoa</taxon>
        <taxon>Chordata</taxon>
        <taxon>Craniata</taxon>
        <taxon>Vertebrata</taxon>
        <taxon>Euteleostomi</taxon>
        <taxon>Actinopterygii</taxon>
        <taxon>Chondrostei</taxon>
        <taxon>Acipenseriformes</taxon>
        <taxon>Acipenseridae</taxon>
        <taxon>Acipenser</taxon>
    </lineage>
</organism>
<dbReference type="GO" id="GO:0003684">
    <property type="term" value="F:damaged DNA binding"/>
    <property type="evidence" value="ECO:0007669"/>
    <property type="project" value="TreeGrafter"/>
</dbReference>
<comment type="subcellular location">
    <subcellularLocation>
        <location evidence="2">Chromosome</location>
    </subcellularLocation>
    <subcellularLocation>
        <location evidence="1">Nucleus</location>
    </subcellularLocation>
</comment>
<dbReference type="GO" id="GO:0005634">
    <property type="term" value="C:nucleus"/>
    <property type="evidence" value="ECO:0007669"/>
    <property type="project" value="UniProtKB-SubCell"/>
</dbReference>
<evidence type="ECO:0000259" key="22">
    <source>
        <dbReference type="Pfam" id="PF08573"/>
    </source>
</evidence>
<evidence type="ECO:0000256" key="2">
    <source>
        <dbReference type="ARBA" id="ARBA00004286"/>
    </source>
</evidence>
<evidence type="ECO:0000256" key="17">
    <source>
        <dbReference type="ARBA" id="ARBA00023242"/>
    </source>
</evidence>
<feature type="compositionally biased region" description="Polar residues" evidence="21">
    <location>
        <begin position="452"/>
        <end position="462"/>
    </location>
</feature>
<evidence type="ECO:0000256" key="10">
    <source>
        <dbReference type="ARBA" id="ARBA00022763"/>
    </source>
</evidence>
<feature type="region of interest" description="Disordered" evidence="21">
    <location>
        <begin position="433"/>
        <end position="499"/>
    </location>
</feature>
<keyword evidence="8" id="KW-0540">Nuclease</keyword>
<evidence type="ECO:0000256" key="13">
    <source>
        <dbReference type="ARBA" id="ARBA00022833"/>
    </source>
</evidence>
<evidence type="ECO:0000256" key="12">
    <source>
        <dbReference type="ARBA" id="ARBA00022801"/>
    </source>
</evidence>
<dbReference type="GO" id="GO:0051301">
    <property type="term" value="P:cell division"/>
    <property type="evidence" value="ECO:0007669"/>
    <property type="project" value="UniProtKB-KW"/>
</dbReference>
<evidence type="ECO:0000256" key="15">
    <source>
        <dbReference type="ARBA" id="ARBA00023125"/>
    </source>
</evidence>
<keyword evidence="11" id="KW-0498">Mitosis</keyword>
<evidence type="ECO:0000256" key="16">
    <source>
        <dbReference type="ARBA" id="ARBA00023204"/>
    </source>
</evidence>
<feature type="compositionally biased region" description="Basic and acidic residues" evidence="21">
    <location>
        <begin position="468"/>
        <end position="477"/>
    </location>
</feature>
<dbReference type="InterPro" id="IPR013882">
    <property type="entry name" value="Ctp1_C"/>
</dbReference>